<evidence type="ECO:0000256" key="6">
    <source>
        <dbReference type="SAM" id="Phobius"/>
    </source>
</evidence>
<feature type="transmembrane region" description="Helical" evidence="6">
    <location>
        <begin position="305"/>
        <end position="327"/>
    </location>
</feature>
<evidence type="ECO:0000256" key="1">
    <source>
        <dbReference type="ARBA" id="ARBA00004141"/>
    </source>
</evidence>
<evidence type="ECO:0000256" key="5">
    <source>
        <dbReference type="ARBA" id="ARBA00023136"/>
    </source>
</evidence>
<organism evidence="7 8">
    <name type="scientific">Gigaspora margarita</name>
    <dbReference type="NCBI Taxonomy" id="4874"/>
    <lineage>
        <taxon>Eukaryota</taxon>
        <taxon>Fungi</taxon>
        <taxon>Fungi incertae sedis</taxon>
        <taxon>Mucoromycota</taxon>
        <taxon>Glomeromycotina</taxon>
        <taxon>Glomeromycetes</taxon>
        <taxon>Diversisporales</taxon>
        <taxon>Gigasporaceae</taxon>
        <taxon>Gigaspora</taxon>
    </lineage>
</organism>
<dbReference type="PANTHER" id="PTHR43791">
    <property type="entry name" value="PERMEASE-RELATED"/>
    <property type="match status" value="1"/>
</dbReference>
<evidence type="ECO:0000256" key="3">
    <source>
        <dbReference type="ARBA" id="ARBA00022692"/>
    </source>
</evidence>
<keyword evidence="4 6" id="KW-1133">Transmembrane helix</keyword>
<comment type="caution">
    <text evidence="7">The sequence shown here is derived from an EMBL/GenBank/DDBJ whole genome shotgun (WGS) entry which is preliminary data.</text>
</comment>
<evidence type="ECO:0000256" key="4">
    <source>
        <dbReference type="ARBA" id="ARBA00022989"/>
    </source>
</evidence>
<dbReference type="Gene3D" id="1.20.1250.20">
    <property type="entry name" value="MFS general substrate transporter like domains"/>
    <property type="match status" value="3"/>
</dbReference>
<feature type="transmembrane region" description="Helical" evidence="6">
    <location>
        <begin position="159"/>
        <end position="184"/>
    </location>
</feature>
<keyword evidence="8" id="KW-1185">Reference proteome</keyword>
<dbReference type="InterPro" id="IPR011701">
    <property type="entry name" value="MFS"/>
</dbReference>
<comment type="subcellular location">
    <subcellularLocation>
        <location evidence="1">Membrane</location>
        <topology evidence="1">Multi-pass membrane protein</topology>
    </subcellularLocation>
</comment>
<feature type="non-terminal residue" evidence="7">
    <location>
        <position position="422"/>
    </location>
</feature>
<protein>
    <submittedName>
        <fullName evidence="7">36340_t:CDS:1</fullName>
    </submittedName>
</protein>
<feature type="transmembrane region" description="Helical" evidence="6">
    <location>
        <begin position="370"/>
        <end position="390"/>
    </location>
</feature>
<dbReference type="PANTHER" id="PTHR43791:SF36">
    <property type="entry name" value="TRANSPORTER, PUTATIVE (AFU_ORTHOLOGUE AFUA_6G08340)-RELATED"/>
    <property type="match status" value="1"/>
</dbReference>
<proteinExistence type="predicted"/>
<dbReference type="InterPro" id="IPR036259">
    <property type="entry name" value="MFS_trans_sf"/>
</dbReference>
<dbReference type="Pfam" id="PF07690">
    <property type="entry name" value="MFS_1"/>
    <property type="match status" value="1"/>
</dbReference>
<feature type="transmembrane region" description="Helical" evidence="6">
    <location>
        <begin position="234"/>
        <end position="259"/>
    </location>
</feature>
<feature type="transmembrane region" description="Helical" evidence="6">
    <location>
        <begin position="121"/>
        <end position="147"/>
    </location>
</feature>
<name>A0ABN7VUK5_GIGMA</name>
<feature type="transmembrane region" description="Helical" evidence="6">
    <location>
        <begin position="339"/>
        <end position="358"/>
    </location>
</feature>
<feature type="transmembrane region" description="Helical" evidence="6">
    <location>
        <begin position="64"/>
        <end position="85"/>
    </location>
</feature>
<accession>A0ABN7VUK5</accession>
<feature type="transmembrane region" description="Helical" evidence="6">
    <location>
        <begin position="279"/>
        <end position="299"/>
    </location>
</feature>
<evidence type="ECO:0000256" key="2">
    <source>
        <dbReference type="ARBA" id="ARBA00022448"/>
    </source>
</evidence>
<evidence type="ECO:0000313" key="7">
    <source>
        <dbReference type="EMBL" id="CAG8797426.1"/>
    </source>
</evidence>
<keyword evidence="5 6" id="KW-0472">Membrane</keyword>
<sequence length="422" mass="47701">MSRKSRYSSSLIENFENDNIETVVENDNAETVCEIFDVINTGDSKNVKEKHKPIKTMSREEKELLWKIDIRVIPLFALLYAFSFMDKVNIGNAKLEHFEEDLNLTENQYNMILSSFFAQNYLQIMILRFLLGAFEAGFFPGTVFYITKWYKNNEENFRISLFVSTATIAGAFSSLMSFSVSTFFHEANDLSGTASWLTIRERKLAIERLSHEPSHHEDYTEKHQILEAFKDWKIYMAMLLYFCILAPLYSFSFFIPSIVNGLGFNAPIASDRAGLRGPYLVCCLLVAIMGYALLIMQNVSIPVKYLGACIVGIGLFPCVPTSITWLINNLAGETKCAIGDALMIAAGNIGAGISTQFYKSLDAPDYKLGHIISLAFLVVAIIVVLIKFNLLSRANNNKFIEQHTKNINSEETMKFGEKHPSF</sequence>
<keyword evidence="2" id="KW-0813">Transport</keyword>
<dbReference type="Proteomes" id="UP000789901">
    <property type="component" value="Unassembled WGS sequence"/>
</dbReference>
<dbReference type="SUPFAM" id="SSF103473">
    <property type="entry name" value="MFS general substrate transporter"/>
    <property type="match status" value="1"/>
</dbReference>
<gene>
    <name evidence="7" type="ORF">GMARGA_LOCUS22385</name>
</gene>
<evidence type="ECO:0000313" key="8">
    <source>
        <dbReference type="Proteomes" id="UP000789901"/>
    </source>
</evidence>
<reference evidence="7 8" key="1">
    <citation type="submission" date="2021-06" db="EMBL/GenBank/DDBJ databases">
        <authorList>
            <person name="Kallberg Y."/>
            <person name="Tangrot J."/>
            <person name="Rosling A."/>
        </authorList>
    </citation>
    <scope>NUCLEOTIDE SEQUENCE [LARGE SCALE GENOMIC DNA]</scope>
    <source>
        <strain evidence="7 8">120-4 pot B 10/14</strain>
    </source>
</reference>
<dbReference type="EMBL" id="CAJVQB010021567">
    <property type="protein sequence ID" value="CAG8797426.1"/>
    <property type="molecule type" value="Genomic_DNA"/>
</dbReference>
<keyword evidence="3 6" id="KW-0812">Transmembrane</keyword>